<feature type="chain" id="PRO_5045744320" evidence="7">
    <location>
        <begin position="18"/>
        <end position="513"/>
    </location>
</feature>
<evidence type="ECO:0000256" key="3">
    <source>
        <dbReference type="ARBA" id="ARBA00022692"/>
    </source>
</evidence>
<evidence type="ECO:0000256" key="5">
    <source>
        <dbReference type="ARBA" id="ARBA00023136"/>
    </source>
</evidence>
<evidence type="ECO:0000256" key="1">
    <source>
        <dbReference type="ARBA" id="ARBA00004651"/>
    </source>
</evidence>
<feature type="transmembrane region" description="Helical" evidence="6">
    <location>
        <begin position="342"/>
        <end position="362"/>
    </location>
</feature>
<proteinExistence type="predicted"/>
<dbReference type="PANTHER" id="PTHR30619:SF7">
    <property type="entry name" value="BETA-LACTAMASE DOMAIN PROTEIN"/>
    <property type="match status" value="1"/>
</dbReference>
<dbReference type="InterPro" id="IPR052159">
    <property type="entry name" value="Competence_DNA_uptake"/>
</dbReference>
<keyword evidence="4 6" id="KW-1133">Transmembrane helix</keyword>
<name>A0ABM8B853_9BIFI</name>
<sequence>MLSLLAAALSLSTCIAAGRDAASQAVRTYPVSVQAQVKVLSPPMASELRGYDCRSDASLEKLKAGQVLSASRANVRIYASGGDCLFQQGARYRVSGQLSVSRFGRARLQLALPKATTSTSKLARLSSRDHPQPSVVRLLEGPNVVHRAIGRMQSDFLQVTRQLSDQGRVLVPGLTLGVLGQESFLPAAADGTSGDAIVPAYASGLKDNFKRAGIMHLMAVSGSHFLLLGTLIGKLLRAVKAPRSVHSVCLLLAYTALAMAMYPSDSVLRAQVMGMLSALSLLVGRRRQSVSALAWTSIGVLFYKPEMAVSFGFALSCAAVLAITIGAEPLSRLLGDHMPACLAAPLAMTVLAQAGTLPIQVLMSAQLPLFSPVANLLVSPFVDIATICGLLALVSAWVCPGLALCFSRLSSIGTGVMELTANQLGGPQSSVLPWPPGLFGALAVVVWQVAAVLLVLSAQRARQRLLFSRDPALDPDLVKAGLGLDGELYRPSLWSRACAYWQSIRSLLPSPGA</sequence>
<dbReference type="InterPro" id="IPR004477">
    <property type="entry name" value="ComEC_N"/>
</dbReference>
<feature type="transmembrane region" description="Helical" evidence="6">
    <location>
        <begin position="213"/>
        <end position="232"/>
    </location>
</feature>
<evidence type="ECO:0000256" key="2">
    <source>
        <dbReference type="ARBA" id="ARBA00022475"/>
    </source>
</evidence>
<feature type="transmembrane region" description="Helical" evidence="6">
    <location>
        <begin position="307"/>
        <end position="327"/>
    </location>
</feature>
<evidence type="ECO:0000313" key="9">
    <source>
        <dbReference type="EMBL" id="BDR52980.1"/>
    </source>
</evidence>
<feature type="domain" description="ComEC/Rec2-related protein" evidence="8">
    <location>
        <begin position="205"/>
        <end position="453"/>
    </location>
</feature>
<evidence type="ECO:0000256" key="6">
    <source>
        <dbReference type="SAM" id="Phobius"/>
    </source>
</evidence>
<feature type="transmembrane region" description="Helical" evidence="6">
    <location>
        <begin position="437"/>
        <end position="456"/>
    </location>
</feature>
<evidence type="ECO:0000256" key="4">
    <source>
        <dbReference type="ARBA" id="ARBA00022989"/>
    </source>
</evidence>
<dbReference type="EMBL" id="AP026798">
    <property type="protein sequence ID" value="BDR52980.1"/>
    <property type="molecule type" value="Genomic_DNA"/>
</dbReference>
<protein>
    <submittedName>
        <fullName evidence="9">Competence protein</fullName>
    </submittedName>
</protein>
<evidence type="ECO:0000259" key="8">
    <source>
        <dbReference type="Pfam" id="PF03772"/>
    </source>
</evidence>
<accession>A0ABM8B853</accession>
<evidence type="ECO:0000256" key="7">
    <source>
        <dbReference type="SAM" id="SignalP"/>
    </source>
</evidence>
<comment type="subcellular location">
    <subcellularLocation>
        <location evidence="1">Cell membrane</location>
        <topology evidence="1">Multi-pass membrane protein</topology>
    </subcellularLocation>
</comment>
<keyword evidence="10" id="KW-1185">Reference proteome</keyword>
<gene>
    <name evidence="9" type="ORF">KIM372_08870</name>
</gene>
<dbReference type="Proteomes" id="UP001321766">
    <property type="component" value="Chromosome"/>
</dbReference>
<keyword evidence="3 6" id="KW-0812">Transmembrane</keyword>
<feature type="transmembrane region" description="Helical" evidence="6">
    <location>
        <begin position="244"/>
        <end position="262"/>
    </location>
</feature>
<dbReference type="Pfam" id="PF03772">
    <property type="entry name" value="Competence"/>
    <property type="match status" value="1"/>
</dbReference>
<keyword evidence="5 6" id="KW-0472">Membrane</keyword>
<feature type="transmembrane region" description="Helical" evidence="6">
    <location>
        <begin position="268"/>
        <end position="286"/>
    </location>
</feature>
<organism evidence="9 10">
    <name type="scientific">Bombiscardovia nodaiensis</name>
    <dbReference type="NCBI Taxonomy" id="2932181"/>
    <lineage>
        <taxon>Bacteria</taxon>
        <taxon>Bacillati</taxon>
        <taxon>Actinomycetota</taxon>
        <taxon>Actinomycetes</taxon>
        <taxon>Bifidobacteriales</taxon>
        <taxon>Bifidobacteriaceae</taxon>
        <taxon>Bombiscardovia</taxon>
    </lineage>
</organism>
<keyword evidence="7" id="KW-0732">Signal</keyword>
<evidence type="ECO:0000313" key="10">
    <source>
        <dbReference type="Proteomes" id="UP001321766"/>
    </source>
</evidence>
<feature type="transmembrane region" description="Helical" evidence="6">
    <location>
        <begin position="374"/>
        <end position="398"/>
    </location>
</feature>
<reference evidence="9 10" key="1">
    <citation type="journal article" date="2023" name="Microbiol. Spectr.">
        <title>Symbiosis of Carpenter Bees with Uncharacterized Lactic Acid Bacteria Showing NAD Auxotrophy.</title>
        <authorList>
            <person name="Kawasaki S."/>
            <person name="Ozawa K."/>
            <person name="Mori T."/>
            <person name="Yamamoto A."/>
            <person name="Ito M."/>
            <person name="Ohkuma M."/>
            <person name="Sakamoto M."/>
            <person name="Matsutani M."/>
        </authorList>
    </citation>
    <scope>NUCLEOTIDE SEQUENCE [LARGE SCALE GENOMIC DNA]</scope>
    <source>
        <strain evidence="9 10">Kim37-2</strain>
    </source>
</reference>
<dbReference type="PANTHER" id="PTHR30619">
    <property type="entry name" value="DNA INTERNALIZATION/COMPETENCE PROTEIN COMEC/REC2"/>
    <property type="match status" value="1"/>
</dbReference>
<keyword evidence="2" id="KW-1003">Cell membrane</keyword>
<dbReference type="NCBIfam" id="TIGR00360">
    <property type="entry name" value="ComEC_N-term"/>
    <property type="match status" value="1"/>
</dbReference>
<feature type="signal peptide" evidence="7">
    <location>
        <begin position="1"/>
        <end position="17"/>
    </location>
</feature>